<keyword evidence="4" id="KW-1185">Reference proteome</keyword>
<dbReference type="GO" id="GO:0005891">
    <property type="term" value="C:voltage-gated calcium channel complex"/>
    <property type="evidence" value="ECO:0007669"/>
    <property type="project" value="TreeGrafter"/>
</dbReference>
<dbReference type="Pfam" id="PF08473">
    <property type="entry name" value="VGCC_alpha2"/>
    <property type="match status" value="1"/>
</dbReference>
<dbReference type="PANTHER" id="PTHR10166:SF59">
    <property type="entry name" value="VOLTAGE-DEPENDENT CALCIUM CHANNEL SUBUNIT ALPHA-2_DELTA-4"/>
    <property type="match status" value="1"/>
</dbReference>
<dbReference type="Proteomes" id="UP001474421">
    <property type="component" value="Unassembled WGS sequence"/>
</dbReference>
<feature type="compositionally biased region" description="Basic and acidic residues" evidence="1">
    <location>
        <begin position="12"/>
        <end position="21"/>
    </location>
</feature>
<dbReference type="GO" id="GO:0005245">
    <property type="term" value="F:voltage-gated calcium channel activity"/>
    <property type="evidence" value="ECO:0007669"/>
    <property type="project" value="TreeGrafter"/>
</dbReference>
<dbReference type="PANTHER" id="PTHR10166">
    <property type="entry name" value="VOLTAGE-DEPENDENT CALCIUM CHANNEL SUBUNIT ALPHA-2/DELTA-RELATED"/>
    <property type="match status" value="1"/>
</dbReference>
<protein>
    <submittedName>
        <fullName evidence="3">Voltage-dependent calcium channel subunit alpha-2/delta-4</fullName>
    </submittedName>
</protein>
<dbReference type="InterPro" id="IPR051173">
    <property type="entry name" value="Ca_channel_alpha-2/delta"/>
</dbReference>
<dbReference type="EMBL" id="JAOTOJ010000006">
    <property type="protein sequence ID" value="KAK9400111.1"/>
    <property type="molecule type" value="Genomic_DNA"/>
</dbReference>
<evidence type="ECO:0000313" key="3">
    <source>
        <dbReference type="EMBL" id="KAK9400111.1"/>
    </source>
</evidence>
<reference evidence="3 4" key="1">
    <citation type="journal article" date="2024" name="Proc. Natl. Acad. Sci. U.S.A.">
        <title>The genetic regulatory architecture and epigenomic basis for age-related changes in rattlesnake venom.</title>
        <authorList>
            <person name="Hogan M.P."/>
            <person name="Holding M.L."/>
            <person name="Nystrom G.S."/>
            <person name="Colston T.J."/>
            <person name="Bartlett D.A."/>
            <person name="Mason A.J."/>
            <person name="Ellsworth S.A."/>
            <person name="Rautsaw R.M."/>
            <person name="Lawrence K.C."/>
            <person name="Strickland J.L."/>
            <person name="He B."/>
            <person name="Fraser P."/>
            <person name="Margres M.J."/>
            <person name="Gilbert D.M."/>
            <person name="Gibbs H.L."/>
            <person name="Parkinson C.L."/>
            <person name="Rokyta D.R."/>
        </authorList>
    </citation>
    <scope>NUCLEOTIDE SEQUENCE [LARGE SCALE GENOMIC DNA]</scope>
    <source>
        <strain evidence="3">DRR0105</strain>
    </source>
</reference>
<comment type="caution">
    <text evidence="3">The sequence shown here is derived from an EMBL/GenBank/DDBJ whole genome shotgun (WGS) entry which is preliminary data.</text>
</comment>
<evidence type="ECO:0000313" key="4">
    <source>
        <dbReference type="Proteomes" id="UP001474421"/>
    </source>
</evidence>
<feature type="region of interest" description="Disordered" evidence="1">
    <location>
        <begin position="1"/>
        <end position="56"/>
    </location>
</feature>
<accession>A0AAW1BCY4</accession>
<evidence type="ECO:0000256" key="1">
    <source>
        <dbReference type="SAM" id="MobiDB-lite"/>
    </source>
</evidence>
<dbReference type="InterPro" id="IPR013680">
    <property type="entry name" value="VDCC_a2/dsu"/>
</dbReference>
<evidence type="ECO:0000259" key="2">
    <source>
        <dbReference type="Pfam" id="PF08473"/>
    </source>
</evidence>
<name>A0AAW1BCY4_CROAD</name>
<gene>
    <name evidence="3" type="ORF">NXF25_013130</name>
</gene>
<feature type="domain" description="Voltage-dependent calcium channel alpha-2/delta subunit conserved region" evidence="2">
    <location>
        <begin position="151"/>
        <end position="377"/>
    </location>
</feature>
<organism evidence="3 4">
    <name type="scientific">Crotalus adamanteus</name>
    <name type="common">Eastern diamondback rattlesnake</name>
    <dbReference type="NCBI Taxonomy" id="8729"/>
    <lineage>
        <taxon>Eukaryota</taxon>
        <taxon>Metazoa</taxon>
        <taxon>Chordata</taxon>
        <taxon>Craniata</taxon>
        <taxon>Vertebrata</taxon>
        <taxon>Euteleostomi</taxon>
        <taxon>Lepidosauria</taxon>
        <taxon>Squamata</taxon>
        <taxon>Bifurcata</taxon>
        <taxon>Unidentata</taxon>
        <taxon>Episquamata</taxon>
        <taxon>Toxicofera</taxon>
        <taxon>Serpentes</taxon>
        <taxon>Colubroidea</taxon>
        <taxon>Viperidae</taxon>
        <taxon>Crotalinae</taxon>
        <taxon>Crotalus</taxon>
    </lineage>
</organism>
<proteinExistence type="predicted"/>
<dbReference type="AlphaFoldDB" id="A0AAW1BCY4"/>
<sequence length="399" mass="44816">MHTQHTRAHKQPQREGTDSEVRAASTFPPFPVSKSRPGSRAPRSPVLSLPPPRFSRGNEQKAFDICTVNNQPTNTNITPGEKGRCDPVCQPVWGHRGPTKSHTRPPLQGLAREARKGEEQVEVMWKDGYILGVNSAEQLLNESDEQEASHAVGVQLKLEWLQQKLWEATQQPNDTDCSNVDGLCPMNCRDDKLNCYLIDNNGFILTSKISQQIGKFLGEVDGSVTIQLVNMGMLKEVKMFDYQAMCKVPHHHHSGSRPLLSPVYTLLAAAKWLITDFLIFLLEFNIFSFWHVDNLADAKSVFHHAHRHKKHDALQPCDTEYPVFVYEPAIEEANGLIDCGACQKMFLVQQIMKSNLLLLVTDATCDCSIFPSFALQAKEVKYIFSLAMVVLDCNSLAVY</sequence>
<feature type="compositionally biased region" description="Basic residues" evidence="1">
    <location>
        <begin position="1"/>
        <end position="11"/>
    </location>
</feature>